<dbReference type="GO" id="GO:0004930">
    <property type="term" value="F:G protein-coupled receptor activity"/>
    <property type="evidence" value="ECO:0007669"/>
    <property type="project" value="UniProtKB-KW"/>
</dbReference>
<evidence type="ECO:0000256" key="8">
    <source>
        <dbReference type="ARBA" id="ARBA00023157"/>
    </source>
</evidence>
<dbReference type="PANTHER" id="PTHR45695:SF23">
    <property type="entry name" value="GALANIN-LIKE G-PROTEIN COUPLED RECEPTOR NPR-9"/>
    <property type="match status" value="1"/>
</dbReference>
<feature type="compositionally biased region" description="Gly residues" evidence="13">
    <location>
        <begin position="367"/>
        <end position="388"/>
    </location>
</feature>
<organism evidence="16 17">
    <name type="scientific">Tigriopus californicus</name>
    <name type="common">Marine copepod</name>
    <dbReference type="NCBI Taxonomy" id="6832"/>
    <lineage>
        <taxon>Eukaryota</taxon>
        <taxon>Metazoa</taxon>
        <taxon>Ecdysozoa</taxon>
        <taxon>Arthropoda</taxon>
        <taxon>Crustacea</taxon>
        <taxon>Multicrustacea</taxon>
        <taxon>Hexanauplia</taxon>
        <taxon>Copepoda</taxon>
        <taxon>Harpacticoida</taxon>
        <taxon>Harpacticidae</taxon>
        <taxon>Tigriopus</taxon>
    </lineage>
</organism>
<reference evidence="16 17" key="1">
    <citation type="journal article" date="2018" name="Nat. Ecol. Evol.">
        <title>Genomic signatures of mitonuclear coevolution across populations of Tigriopus californicus.</title>
        <authorList>
            <person name="Barreto F.S."/>
            <person name="Watson E.T."/>
            <person name="Lima T.G."/>
            <person name="Willett C.S."/>
            <person name="Edmands S."/>
            <person name="Li W."/>
            <person name="Burton R.S."/>
        </authorList>
    </citation>
    <scope>NUCLEOTIDE SEQUENCE [LARGE SCALE GENOMIC DNA]</scope>
    <source>
        <strain evidence="16 17">San Diego</strain>
    </source>
</reference>
<evidence type="ECO:0000313" key="16">
    <source>
        <dbReference type="EMBL" id="TRY69374.1"/>
    </source>
</evidence>
<keyword evidence="3" id="KW-1003">Cell membrane</keyword>
<feature type="transmembrane region" description="Helical" evidence="14">
    <location>
        <begin position="131"/>
        <end position="149"/>
    </location>
</feature>
<dbReference type="SMART" id="SM01381">
    <property type="entry name" value="7TM_GPCR_Srsx"/>
    <property type="match status" value="1"/>
</dbReference>
<dbReference type="Proteomes" id="UP000318571">
    <property type="component" value="Chromosome 1"/>
</dbReference>
<evidence type="ECO:0000256" key="7">
    <source>
        <dbReference type="ARBA" id="ARBA00023136"/>
    </source>
</evidence>
<keyword evidence="11 12" id="KW-0807">Transducer</keyword>
<accession>A0A553NVB5</accession>
<keyword evidence="10" id="KW-0325">Glycoprotein</keyword>
<dbReference type="Pfam" id="PF00001">
    <property type="entry name" value="7tm_1"/>
    <property type="match status" value="1"/>
</dbReference>
<evidence type="ECO:0000256" key="2">
    <source>
        <dbReference type="ARBA" id="ARBA00010663"/>
    </source>
</evidence>
<dbReference type="SUPFAM" id="SSF81321">
    <property type="entry name" value="Family A G protein-coupled receptor-like"/>
    <property type="match status" value="1"/>
</dbReference>
<feature type="domain" description="G-protein coupled receptors family 1 profile" evidence="15">
    <location>
        <begin position="71"/>
        <end position="335"/>
    </location>
</feature>
<proteinExistence type="inferred from homology"/>
<evidence type="ECO:0000256" key="13">
    <source>
        <dbReference type="SAM" id="MobiDB-lite"/>
    </source>
</evidence>
<evidence type="ECO:0000256" key="6">
    <source>
        <dbReference type="ARBA" id="ARBA00023040"/>
    </source>
</evidence>
<comment type="similarity">
    <text evidence="2 12">Belongs to the G-protein coupled receptor 1 family.</text>
</comment>
<evidence type="ECO:0000256" key="3">
    <source>
        <dbReference type="ARBA" id="ARBA00022475"/>
    </source>
</evidence>
<evidence type="ECO:0000256" key="14">
    <source>
        <dbReference type="SAM" id="Phobius"/>
    </source>
</evidence>
<evidence type="ECO:0000256" key="11">
    <source>
        <dbReference type="ARBA" id="ARBA00023224"/>
    </source>
</evidence>
<dbReference type="EMBL" id="VCGU01000010">
    <property type="protein sequence ID" value="TRY69374.1"/>
    <property type="molecule type" value="Genomic_DNA"/>
</dbReference>
<evidence type="ECO:0000259" key="15">
    <source>
        <dbReference type="PROSITE" id="PS50262"/>
    </source>
</evidence>
<evidence type="ECO:0000256" key="10">
    <source>
        <dbReference type="ARBA" id="ARBA00023180"/>
    </source>
</evidence>
<keyword evidence="4 12" id="KW-0812">Transmembrane</keyword>
<feature type="region of interest" description="Disordered" evidence="13">
    <location>
        <begin position="456"/>
        <end position="526"/>
    </location>
</feature>
<evidence type="ECO:0000256" key="5">
    <source>
        <dbReference type="ARBA" id="ARBA00022989"/>
    </source>
</evidence>
<dbReference type="Gene3D" id="1.20.1070.10">
    <property type="entry name" value="Rhodopsin 7-helix transmembrane proteins"/>
    <property type="match status" value="1"/>
</dbReference>
<evidence type="ECO:0000256" key="9">
    <source>
        <dbReference type="ARBA" id="ARBA00023170"/>
    </source>
</evidence>
<dbReference type="InterPro" id="IPR000276">
    <property type="entry name" value="GPCR_Rhodpsn"/>
</dbReference>
<dbReference type="CDD" id="cd15096">
    <property type="entry name" value="7tmA_AstA_R_insect"/>
    <property type="match status" value="1"/>
</dbReference>
<feature type="transmembrane region" description="Helical" evidence="14">
    <location>
        <begin position="170"/>
        <end position="193"/>
    </location>
</feature>
<feature type="compositionally biased region" description="Low complexity" evidence="13">
    <location>
        <begin position="501"/>
        <end position="526"/>
    </location>
</feature>
<feature type="compositionally biased region" description="Basic and acidic residues" evidence="13">
    <location>
        <begin position="389"/>
        <end position="398"/>
    </location>
</feature>
<feature type="transmembrane region" description="Helical" evidence="14">
    <location>
        <begin position="278"/>
        <end position="299"/>
    </location>
</feature>
<protein>
    <recommendedName>
        <fullName evidence="15">G-protein coupled receptors family 1 profile domain-containing protein</fullName>
    </recommendedName>
</protein>
<dbReference type="STRING" id="6832.A0A553NVB5"/>
<keyword evidence="9 12" id="KW-0675">Receptor</keyword>
<name>A0A553NVB5_TIGCA</name>
<dbReference type="OMA" id="ISTCHEH"/>
<evidence type="ECO:0000256" key="12">
    <source>
        <dbReference type="RuleBase" id="RU000688"/>
    </source>
</evidence>
<dbReference type="InterPro" id="IPR017452">
    <property type="entry name" value="GPCR_Rhodpsn_7TM"/>
</dbReference>
<gene>
    <name evidence="16" type="ORF">TCAL_03038</name>
</gene>
<keyword evidence="6 12" id="KW-0297">G-protein coupled receptor</keyword>
<dbReference type="OrthoDB" id="2132067at2759"/>
<dbReference type="PANTHER" id="PTHR45695">
    <property type="entry name" value="LEUCOKININ RECEPTOR-RELATED"/>
    <property type="match status" value="1"/>
</dbReference>
<dbReference type="AlphaFoldDB" id="A0A553NVB5"/>
<sequence length="581" mass="63677">MEMSMAEMCEMSSEELRLFFLNVTKLEDGNGTVDEFMSRQSEACEQLQFHQVVSWLVPIIFAVIVVVGVIGNTLVLVVVLFGNQMRNTTNVLILNLAISDLLFVTVCIPPTAVDYAIGWPFGDSCCKIVQYLIHISLYGSVYTLVLLSLDRYLAVVYPVRSISLRTVCNTTVAIGIIWFLTALTCIPVLFVFISKDISILGEVRTICTFNRMAHNEEVYQSLFFITSLAMPLVAIMWLYMAMLIRLWRGSAATHGPGPVRDRKNVCKGQENKRRVTRMIVAVIIVFGICWSPLQVVLLLRNVNLYDITDSGALVVIQIITHCLAYCNSCLNPILYAFFSPNFRTAFLNTCSSNKYFRNSFVSKQNQGGRGPSGMGGGGGGGVGGGDGGHSWKRDDSKAFNDGLPSEGEIMIDPNGTPSPHKRVSITSIGLSRSDRKKPAVCLKTSVNVVDSISTCHEHPSAKKSSVNELTPMRRVQSEDLSRSSKARLSCQVKLSQPTNKSSASTSSPSTSSSSSSSSSSCSSLSTNITPRVTLDVLDPARPKRSSAKYLNSAINSKLRRTTPLKNTEVTIETMETSFVQV</sequence>
<feature type="region of interest" description="Disordered" evidence="13">
    <location>
        <begin position="364"/>
        <end position="430"/>
    </location>
</feature>
<feature type="transmembrane region" description="Helical" evidence="14">
    <location>
        <begin position="311"/>
        <end position="338"/>
    </location>
</feature>
<keyword evidence="7 14" id="KW-0472">Membrane</keyword>
<feature type="transmembrane region" description="Helical" evidence="14">
    <location>
        <begin position="55"/>
        <end position="80"/>
    </location>
</feature>
<comment type="caution">
    <text evidence="16">The sequence shown here is derived from an EMBL/GenBank/DDBJ whole genome shotgun (WGS) entry which is preliminary data.</text>
</comment>
<keyword evidence="17" id="KW-1185">Reference proteome</keyword>
<feature type="transmembrane region" description="Helical" evidence="14">
    <location>
        <begin position="92"/>
        <end position="111"/>
    </location>
</feature>
<evidence type="ECO:0000256" key="4">
    <source>
        <dbReference type="ARBA" id="ARBA00022692"/>
    </source>
</evidence>
<evidence type="ECO:0000313" key="17">
    <source>
        <dbReference type="Proteomes" id="UP000318571"/>
    </source>
</evidence>
<dbReference type="PRINTS" id="PR00237">
    <property type="entry name" value="GPCRRHODOPSN"/>
</dbReference>
<keyword evidence="8" id="KW-1015">Disulfide bond</keyword>
<comment type="subcellular location">
    <subcellularLocation>
        <location evidence="1">Cell membrane</location>
        <topology evidence="1">Multi-pass membrane protein</topology>
    </subcellularLocation>
</comment>
<evidence type="ECO:0000256" key="1">
    <source>
        <dbReference type="ARBA" id="ARBA00004651"/>
    </source>
</evidence>
<feature type="transmembrane region" description="Helical" evidence="14">
    <location>
        <begin position="218"/>
        <end position="240"/>
    </location>
</feature>
<dbReference type="PROSITE" id="PS50262">
    <property type="entry name" value="G_PROTEIN_RECEP_F1_2"/>
    <property type="match status" value="1"/>
</dbReference>
<dbReference type="PROSITE" id="PS00237">
    <property type="entry name" value="G_PROTEIN_RECEP_F1_1"/>
    <property type="match status" value="1"/>
</dbReference>
<dbReference type="GO" id="GO:0005886">
    <property type="term" value="C:plasma membrane"/>
    <property type="evidence" value="ECO:0007669"/>
    <property type="project" value="UniProtKB-SubCell"/>
</dbReference>
<keyword evidence="5 14" id="KW-1133">Transmembrane helix</keyword>